<dbReference type="AlphaFoldDB" id="A0A1V2DRP6"/>
<reference evidence="1 2" key="1">
    <citation type="submission" date="2016-12" db="EMBL/GenBank/DDBJ databases">
        <title>Marinobacter lutaoensis whole genome sequencing.</title>
        <authorList>
            <person name="Verma A."/>
            <person name="Krishnamurthi S."/>
        </authorList>
    </citation>
    <scope>NUCLEOTIDE SEQUENCE [LARGE SCALE GENOMIC DNA]</scope>
    <source>
        <strain evidence="1 2">T5054</strain>
    </source>
</reference>
<dbReference type="Proteomes" id="UP000189339">
    <property type="component" value="Unassembled WGS sequence"/>
</dbReference>
<gene>
    <name evidence="1" type="ORF">BTO32_11560</name>
</gene>
<dbReference type="RefSeq" id="WP_076724778.1">
    <property type="nucleotide sequence ID" value="NZ_MSCW01000007.1"/>
</dbReference>
<accession>A0A1V2DRP6</accession>
<sequence>MNDTTLTQTSPSVLAQVAQLPDMSMEEIRALWRQLFKQEAPTHIRSFLERRLAYRLQEIEFKRTPSHKNLVEQNQRRIRAIIKTGQKPLRDRYPKPVPGTVLTRIYQEKEYRVTVTHDNQFEFEGRLYRSLSVIAREITGTRWSGPLFFGLRKATDKKNNKRGGKR</sequence>
<proteinExistence type="predicted"/>
<protein>
    <recommendedName>
        <fullName evidence="3">DUF2924 domain-containing protein</fullName>
    </recommendedName>
</protein>
<dbReference type="STRING" id="135739.BTO32_11560"/>
<evidence type="ECO:0000313" key="1">
    <source>
        <dbReference type="EMBL" id="ONF43312.1"/>
    </source>
</evidence>
<comment type="caution">
    <text evidence="1">The sequence shown here is derived from an EMBL/GenBank/DDBJ whole genome shotgun (WGS) entry which is preliminary data.</text>
</comment>
<organism evidence="1 2">
    <name type="scientific">Marinobacter lutaoensis</name>
    <dbReference type="NCBI Taxonomy" id="135739"/>
    <lineage>
        <taxon>Bacteria</taxon>
        <taxon>Pseudomonadati</taxon>
        <taxon>Pseudomonadota</taxon>
        <taxon>Gammaproteobacteria</taxon>
        <taxon>Pseudomonadales</taxon>
        <taxon>Marinobacteraceae</taxon>
        <taxon>Marinobacter</taxon>
    </lineage>
</organism>
<keyword evidence="2" id="KW-1185">Reference proteome</keyword>
<dbReference type="InterPro" id="IPR021322">
    <property type="entry name" value="DUF2924"/>
</dbReference>
<name>A0A1V2DRP6_9GAMM</name>
<evidence type="ECO:0008006" key="3">
    <source>
        <dbReference type="Google" id="ProtNLM"/>
    </source>
</evidence>
<evidence type="ECO:0000313" key="2">
    <source>
        <dbReference type="Proteomes" id="UP000189339"/>
    </source>
</evidence>
<dbReference type="EMBL" id="MSCW01000007">
    <property type="protein sequence ID" value="ONF43312.1"/>
    <property type="molecule type" value="Genomic_DNA"/>
</dbReference>
<dbReference type="Pfam" id="PF11149">
    <property type="entry name" value="DUF2924"/>
    <property type="match status" value="1"/>
</dbReference>